<dbReference type="OrthoDB" id="408135at2759"/>
<sequence length="871" mass="96557">VEHTPASTRASSSLSGELPLQAHSDSQSGQTGLGLHSNPALPATRQQPPRHTSEPHRAPTPSSGGIAVLSFFCGIGTTFLALRDLDIHPVLLWSWETDPECRRVTSAHSPYTRHWGDALSFDPCQVAALLHSQCPADTLVLVCSSPPCTDFSQVRTSPPGLQGQEGCKFRQWCQWLSSFRKTLKLQHVFLVENVLPSGEVHRELDKLVGHNSFVVDAASWGVVSRPRLWWSNVLTPPTLDSNQPPVVLAGLARWRRYNRCWQLVPSSNLFPKQNAADCPYAVFHPDVVANRWAAASRQFPPYQYRTRALVTIQGRLTTPDAATRECKMLGNSWHLPTARFLLFVLLAACNVIPVTSGPVEAWFTASGASCSRLVEWALRIDSVALNFPPHNPWRQEVVRDVQSLREDLQDEQEVWLQSAPHHVRLVYRQGGDKFVLQPLVVLHLLRLFEFPGVQDLADELQFGFKVLGPLPPGTNWDVRQDGKYSRPLTKSQFASLNSDHKKTLAQEQGGSEHAPAMLAEVHKEMLKTRFQGPFVPAEVADSPAAFGSRAFPVVQQDKVRRADDWRRSGHNSTVFVLDSPPYAGTQTVLTSVQAAADFGRPVLAALDHDGAYRALPVRNPDECFVFVPSEKGPEVFQHLVLPFGGTGSVWAYLRIADVICLITLVLAYIPASHFVDDFYFSEPDKTADSAFECFCQLQSLLGRLEKLQSLLERILSDDSLTPEEAAHLAGVNTPRPHVLYADAFVTLAGQRWAYRATVPRHLLARAATTKAFIFWLEAIGQIVSIAAAARVLSGDVLCFVDNVASEHALKKGYSKDPLLTNLLGEWEISDSLGCSRLYPDFDGIWDLLFEMTKQPVDPKSDLFGELVNLLA</sequence>
<evidence type="ECO:0000256" key="1">
    <source>
        <dbReference type="SAM" id="MobiDB-lite"/>
    </source>
</evidence>
<feature type="non-terminal residue" evidence="2">
    <location>
        <position position="1"/>
    </location>
</feature>
<feature type="compositionally biased region" description="Polar residues" evidence="1">
    <location>
        <begin position="1"/>
        <end position="15"/>
    </location>
</feature>
<evidence type="ECO:0000313" key="3">
    <source>
        <dbReference type="Proteomes" id="UP000601435"/>
    </source>
</evidence>
<protein>
    <submittedName>
        <fullName evidence="2">Uncharacterized protein</fullName>
    </submittedName>
</protein>
<dbReference type="Proteomes" id="UP000601435">
    <property type="component" value="Unassembled WGS sequence"/>
</dbReference>
<dbReference type="SUPFAM" id="SSF53335">
    <property type="entry name" value="S-adenosyl-L-methionine-dependent methyltransferases"/>
    <property type="match status" value="1"/>
</dbReference>
<dbReference type="Gene3D" id="3.40.50.150">
    <property type="entry name" value="Vaccinia Virus protein VP39"/>
    <property type="match status" value="1"/>
</dbReference>
<feature type="non-terminal residue" evidence="2">
    <location>
        <position position="871"/>
    </location>
</feature>
<accession>A0A812XTY9</accession>
<keyword evidence="3" id="KW-1185">Reference proteome</keyword>
<organism evidence="2 3">
    <name type="scientific">Symbiodinium necroappetens</name>
    <dbReference type="NCBI Taxonomy" id="1628268"/>
    <lineage>
        <taxon>Eukaryota</taxon>
        <taxon>Sar</taxon>
        <taxon>Alveolata</taxon>
        <taxon>Dinophyceae</taxon>
        <taxon>Suessiales</taxon>
        <taxon>Symbiodiniaceae</taxon>
        <taxon>Symbiodinium</taxon>
    </lineage>
</organism>
<evidence type="ECO:0000313" key="2">
    <source>
        <dbReference type="EMBL" id="CAE7760192.1"/>
    </source>
</evidence>
<proteinExistence type="predicted"/>
<gene>
    <name evidence="2" type="ORF">SNEC2469_LOCUS22111</name>
</gene>
<comment type="caution">
    <text evidence="2">The sequence shown here is derived from an EMBL/GenBank/DDBJ whole genome shotgun (WGS) entry which is preliminary data.</text>
</comment>
<dbReference type="AlphaFoldDB" id="A0A812XTY9"/>
<dbReference type="InterPro" id="IPR029063">
    <property type="entry name" value="SAM-dependent_MTases_sf"/>
</dbReference>
<feature type="region of interest" description="Disordered" evidence="1">
    <location>
        <begin position="1"/>
        <end position="62"/>
    </location>
</feature>
<reference evidence="2" key="1">
    <citation type="submission" date="2021-02" db="EMBL/GenBank/DDBJ databases">
        <authorList>
            <person name="Dougan E. K."/>
            <person name="Rhodes N."/>
            <person name="Thang M."/>
            <person name="Chan C."/>
        </authorList>
    </citation>
    <scope>NUCLEOTIDE SEQUENCE</scope>
</reference>
<dbReference type="EMBL" id="CAJNJA010039817">
    <property type="protein sequence ID" value="CAE7760192.1"/>
    <property type="molecule type" value="Genomic_DNA"/>
</dbReference>
<name>A0A812XTY9_9DINO</name>